<sequence length="126" mass="13054">MAGKAARLRQQALHGAAAVPPPERGDHAVGAAVVAALGDFQIGRIGGGGQQALPLLVGVVHISEQGGPSPPGQFLQRLHHIRVAACAQQAVHLGQLVENLLPVPLGKTARHQQRAKPALPLERAQL</sequence>
<gene>
    <name evidence="1" type="ORF">SDC9_103204</name>
</gene>
<reference evidence="1" key="1">
    <citation type="submission" date="2019-08" db="EMBL/GenBank/DDBJ databases">
        <authorList>
            <person name="Kucharzyk K."/>
            <person name="Murdoch R.W."/>
            <person name="Higgins S."/>
            <person name="Loffler F."/>
        </authorList>
    </citation>
    <scope>NUCLEOTIDE SEQUENCE</scope>
</reference>
<protein>
    <submittedName>
        <fullName evidence="1">Uncharacterized protein</fullName>
    </submittedName>
</protein>
<accession>A0A645AT08</accession>
<organism evidence="1">
    <name type="scientific">bioreactor metagenome</name>
    <dbReference type="NCBI Taxonomy" id="1076179"/>
    <lineage>
        <taxon>unclassified sequences</taxon>
        <taxon>metagenomes</taxon>
        <taxon>ecological metagenomes</taxon>
    </lineage>
</organism>
<comment type="caution">
    <text evidence="1">The sequence shown here is derived from an EMBL/GenBank/DDBJ whole genome shotgun (WGS) entry which is preliminary data.</text>
</comment>
<proteinExistence type="predicted"/>
<evidence type="ECO:0000313" key="1">
    <source>
        <dbReference type="EMBL" id="MPM56402.1"/>
    </source>
</evidence>
<dbReference type="AlphaFoldDB" id="A0A645AT08"/>
<dbReference type="EMBL" id="VSSQ01015740">
    <property type="protein sequence ID" value="MPM56402.1"/>
    <property type="molecule type" value="Genomic_DNA"/>
</dbReference>
<name>A0A645AT08_9ZZZZ</name>